<comment type="caution">
    <text evidence="1">The sequence shown here is derived from an EMBL/GenBank/DDBJ whole genome shotgun (WGS) entry which is preliminary data.</text>
</comment>
<name>X1JIN9_9ZZZZ</name>
<protein>
    <submittedName>
        <fullName evidence="1">Uncharacterized protein</fullName>
    </submittedName>
</protein>
<accession>X1JIN9</accession>
<organism evidence="1">
    <name type="scientific">marine sediment metagenome</name>
    <dbReference type="NCBI Taxonomy" id="412755"/>
    <lineage>
        <taxon>unclassified sequences</taxon>
        <taxon>metagenomes</taxon>
        <taxon>ecological metagenomes</taxon>
    </lineage>
</organism>
<gene>
    <name evidence="1" type="ORF">S06H3_00823</name>
</gene>
<sequence>MINVFEPKEIGWRGRGFKVAKFCHRCRHLIPRKSDYYDPWEYRCDIPFVTLTMARESKGCKFFEDKHVASKKFKVSKKSGLPL</sequence>
<dbReference type="EMBL" id="BARV01000176">
    <property type="protein sequence ID" value="GAH94571.1"/>
    <property type="molecule type" value="Genomic_DNA"/>
</dbReference>
<evidence type="ECO:0000313" key="1">
    <source>
        <dbReference type="EMBL" id="GAH94571.1"/>
    </source>
</evidence>
<reference evidence="1" key="1">
    <citation type="journal article" date="2014" name="Front. Microbiol.">
        <title>High frequency of phylogenetically diverse reductive dehalogenase-homologous genes in deep subseafloor sedimentary metagenomes.</title>
        <authorList>
            <person name="Kawai M."/>
            <person name="Futagami T."/>
            <person name="Toyoda A."/>
            <person name="Takaki Y."/>
            <person name="Nishi S."/>
            <person name="Hori S."/>
            <person name="Arai W."/>
            <person name="Tsubouchi T."/>
            <person name="Morono Y."/>
            <person name="Uchiyama I."/>
            <person name="Ito T."/>
            <person name="Fujiyama A."/>
            <person name="Inagaki F."/>
            <person name="Takami H."/>
        </authorList>
    </citation>
    <scope>NUCLEOTIDE SEQUENCE</scope>
    <source>
        <strain evidence="1">Expedition CK06-06</strain>
    </source>
</reference>
<proteinExistence type="predicted"/>
<dbReference type="AlphaFoldDB" id="X1JIN9"/>